<feature type="compositionally biased region" description="Basic and acidic residues" evidence="1">
    <location>
        <begin position="9"/>
        <end position="20"/>
    </location>
</feature>
<organism evidence="2 3">
    <name type="scientific">Caerostris extrusa</name>
    <name type="common">Bark spider</name>
    <name type="synonym">Caerostris bankana</name>
    <dbReference type="NCBI Taxonomy" id="172846"/>
    <lineage>
        <taxon>Eukaryota</taxon>
        <taxon>Metazoa</taxon>
        <taxon>Ecdysozoa</taxon>
        <taxon>Arthropoda</taxon>
        <taxon>Chelicerata</taxon>
        <taxon>Arachnida</taxon>
        <taxon>Araneae</taxon>
        <taxon>Araneomorphae</taxon>
        <taxon>Entelegynae</taxon>
        <taxon>Araneoidea</taxon>
        <taxon>Araneidae</taxon>
        <taxon>Caerostris</taxon>
    </lineage>
</organism>
<feature type="compositionally biased region" description="Basic and acidic residues" evidence="1">
    <location>
        <begin position="63"/>
        <end position="91"/>
    </location>
</feature>
<evidence type="ECO:0000313" key="2">
    <source>
        <dbReference type="EMBL" id="GIY81279.1"/>
    </source>
</evidence>
<gene>
    <name evidence="2" type="ORF">CEXT_585781</name>
</gene>
<evidence type="ECO:0000256" key="1">
    <source>
        <dbReference type="SAM" id="MobiDB-lite"/>
    </source>
</evidence>
<feature type="region of interest" description="Disordered" evidence="1">
    <location>
        <begin position="1"/>
        <end position="91"/>
    </location>
</feature>
<keyword evidence="3" id="KW-1185">Reference proteome</keyword>
<comment type="caution">
    <text evidence="2">The sequence shown here is derived from an EMBL/GenBank/DDBJ whole genome shotgun (WGS) entry which is preliminary data.</text>
</comment>
<reference evidence="2 3" key="1">
    <citation type="submission" date="2021-06" db="EMBL/GenBank/DDBJ databases">
        <title>Caerostris extrusa draft genome.</title>
        <authorList>
            <person name="Kono N."/>
            <person name="Arakawa K."/>
        </authorList>
    </citation>
    <scope>NUCLEOTIDE SEQUENCE [LARGE SCALE GENOMIC DNA]</scope>
</reference>
<sequence length="91" mass="10353">MRTNSVETLNKDPLSREKQKSKVPIKTGKEDKTVRTPKRYSSLDPSDSSMLHNYLYGLPSSPEETKSYPKSDKVTLVEQAKKPDRGVQKSR</sequence>
<evidence type="ECO:0000313" key="3">
    <source>
        <dbReference type="Proteomes" id="UP001054945"/>
    </source>
</evidence>
<proteinExistence type="predicted"/>
<accession>A0AAV4WGF6</accession>
<protein>
    <submittedName>
        <fullName evidence="2">Uncharacterized protein</fullName>
    </submittedName>
</protein>
<dbReference type="Proteomes" id="UP001054945">
    <property type="component" value="Unassembled WGS sequence"/>
</dbReference>
<dbReference type="AlphaFoldDB" id="A0AAV4WGF6"/>
<name>A0AAV4WGF6_CAEEX</name>
<dbReference type="EMBL" id="BPLR01016100">
    <property type="protein sequence ID" value="GIY81279.1"/>
    <property type="molecule type" value="Genomic_DNA"/>
</dbReference>